<organism evidence="5 6">
    <name type="scientific">Natronoglycomyces albus</name>
    <dbReference type="NCBI Taxonomy" id="2811108"/>
    <lineage>
        <taxon>Bacteria</taxon>
        <taxon>Bacillati</taxon>
        <taxon>Actinomycetota</taxon>
        <taxon>Actinomycetes</taxon>
        <taxon>Glycomycetales</taxon>
        <taxon>Glycomycetaceae</taxon>
        <taxon>Natronoglycomyces</taxon>
    </lineage>
</organism>
<dbReference type="PANTHER" id="PTHR22604:SF105">
    <property type="entry name" value="TRANS-1,2-DIHYDROBENZENE-1,2-DIOL DEHYDROGENASE"/>
    <property type="match status" value="1"/>
</dbReference>
<name>A0A895XPL2_9ACTN</name>
<dbReference type="SUPFAM" id="SSF55347">
    <property type="entry name" value="Glyceraldehyde-3-phosphate dehydrogenase-like, C-terminal domain"/>
    <property type="match status" value="1"/>
</dbReference>
<dbReference type="Gene3D" id="3.40.50.720">
    <property type="entry name" value="NAD(P)-binding Rossmann-like Domain"/>
    <property type="match status" value="1"/>
</dbReference>
<dbReference type="EMBL" id="CP070496">
    <property type="protein sequence ID" value="QSB05483.1"/>
    <property type="molecule type" value="Genomic_DNA"/>
</dbReference>
<proteinExistence type="inferred from homology"/>
<keyword evidence="6" id="KW-1185">Reference proteome</keyword>
<comment type="similarity">
    <text evidence="1">Belongs to the Gfo/Idh/MocA family.</text>
</comment>
<gene>
    <name evidence="5" type="ORF">JQS30_00620</name>
</gene>
<dbReference type="KEGG" id="nav:JQS30_00620"/>
<feature type="domain" description="GFO/IDH/MocA-like oxidoreductase" evidence="4">
    <location>
        <begin position="132"/>
        <end position="247"/>
    </location>
</feature>
<dbReference type="InterPro" id="IPR055170">
    <property type="entry name" value="GFO_IDH_MocA-like_dom"/>
</dbReference>
<dbReference type="SUPFAM" id="SSF51735">
    <property type="entry name" value="NAD(P)-binding Rossmann-fold domains"/>
    <property type="match status" value="1"/>
</dbReference>
<accession>A0A895XPL2</accession>
<feature type="domain" description="Gfo/Idh/MocA-like oxidoreductase N-terminal" evidence="3">
    <location>
        <begin position="5"/>
        <end position="121"/>
    </location>
</feature>
<evidence type="ECO:0000256" key="1">
    <source>
        <dbReference type="ARBA" id="ARBA00010928"/>
    </source>
</evidence>
<dbReference type="InterPro" id="IPR000683">
    <property type="entry name" value="Gfo/Idh/MocA-like_OxRdtase_N"/>
</dbReference>
<reference evidence="5" key="1">
    <citation type="submission" date="2021-02" db="EMBL/GenBank/DDBJ databases">
        <title>Natronoglycomyces albus gen. nov., sp. nov, a haloalkaliphilic actinobacterium from a soda solonchak soil.</title>
        <authorList>
            <person name="Sorokin D.Y."/>
            <person name="Khijniak T.V."/>
            <person name="Zakharycheva A.P."/>
            <person name="Boueva O.V."/>
            <person name="Ariskina E.V."/>
            <person name="Hahnke R.L."/>
            <person name="Bunk B."/>
            <person name="Sproer C."/>
            <person name="Schumann P."/>
            <person name="Evtushenko L.I."/>
            <person name="Kublanov I.V."/>
        </authorList>
    </citation>
    <scope>NUCLEOTIDE SEQUENCE</scope>
    <source>
        <strain evidence="5">DSM 106290</strain>
    </source>
</reference>
<dbReference type="GO" id="GO:0016491">
    <property type="term" value="F:oxidoreductase activity"/>
    <property type="evidence" value="ECO:0007669"/>
    <property type="project" value="UniProtKB-KW"/>
</dbReference>
<evidence type="ECO:0000259" key="4">
    <source>
        <dbReference type="Pfam" id="PF22725"/>
    </source>
</evidence>
<evidence type="ECO:0000256" key="2">
    <source>
        <dbReference type="ARBA" id="ARBA00023002"/>
    </source>
</evidence>
<dbReference type="Pfam" id="PF22725">
    <property type="entry name" value="GFO_IDH_MocA_C3"/>
    <property type="match status" value="1"/>
</dbReference>
<sequence>MAEPIRWGILATGNVAAAYVEDLALLDDCEVTAVASRSLARAQAFAQRYDIKHAFDSVEDLAADEEVDVVYIATPHSHHFAPTVTCLEAGKHVLCEKAFALNTQQAQAMFDVARQQKRFLMEAMWMRCNPAIREMRRAVNDGVIGEVQAVHATFSINGTFSPEHRLRNPRLAGGALLDMGVYPITLAHLLLGKPEYVQATALLSPERVDKYTAVTMRYRRALAQLSCSFTGGPDSSATIVGSAGRIEIKSPFFRPNGYTLVRDGMPPRQIESPYVGHGYVHQAMEVHRMLRNNQLSSTLVPPSATLEVMKIMDDVRMQIGVEYPGEIPWRYRLLPLAHAVWKYEAGQSEAL</sequence>
<evidence type="ECO:0000313" key="6">
    <source>
        <dbReference type="Proteomes" id="UP000662939"/>
    </source>
</evidence>
<dbReference type="Gene3D" id="3.30.360.10">
    <property type="entry name" value="Dihydrodipicolinate Reductase, domain 2"/>
    <property type="match status" value="1"/>
</dbReference>
<dbReference type="Proteomes" id="UP000662939">
    <property type="component" value="Chromosome"/>
</dbReference>
<evidence type="ECO:0000313" key="5">
    <source>
        <dbReference type="EMBL" id="QSB05483.1"/>
    </source>
</evidence>
<protein>
    <submittedName>
        <fullName evidence="5">Gfo/Idh/MocA family oxidoreductase</fullName>
    </submittedName>
</protein>
<dbReference type="InterPro" id="IPR050984">
    <property type="entry name" value="Gfo/Idh/MocA_domain"/>
</dbReference>
<evidence type="ECO:0000259" key="3">
    <source>
        <dbReference type="Pfam" id="PF01408"/>
    </source>
</evidence>
<dbReference type="PANTHER" id="PTHR22604">
    <property type="entry name" value="OXIDOREDUCTASES"/>
    <property type="match status" value="1"/>
</dbReference>
<dbReference type="RefSeq" id="WP_213171491.1">
    <property type="nucleotide sequence ID" value="NZ_CP070496.1"/>
</dbReference>
<dbReference type="GO" id="GO:0000166">
    <property type="term" value="F:nucleotide binding"/>
    <property type="evidence" value="ECO:0007669"/>
    <property type="project" value="InterPro"/>
</dbReference>
<dbReference type="InterPro" id="IPR036291">
    <property type="entry name" value="NAD(P)-bd_dom_sf"/>
</dbReference>
<dbReference type="Pfam" id="PF01408">
    <property type="entry name" value="GFO_IDH_MocA"/>
    <property type="match status" value="1"/>
</dbReference>
<dbReference type="AlphaFoldDB" id="A0A895XPL2"/>
<keyword evidence="2" id="KW-0560">Oxidoreductase</keyword>